<evidence type="ECO:0000256" key="4">
    <source>
        <dbReference type="ARBA" id="ARBA00022741"/>
    </source>
</evidence>
<dbReference type="GO" id="GO:0016787">
    <property type="term" value="F:hydrolase activity"/>
    <property type="evidence" value="ECO:0007669"/>
    <property type="project" value="UniProtKB-KW"/>
</dbReference>
<dbReference type="InterPro" id="IPR037038">
    <property type="entry name" value="HepT-like_sf"/>
</dbReference>
<keyword evidence="8" id="KW-1185">Reference proteome</keyword>
<dbReference type="GO" id="GO:0000166">
    <property type="term" value="F:nucleotide binding"/>
    <property type="evidence" value="ECO:0007669"/>
    <property type="project" value="UniProtKB-KW"/>
</dbReference>
<dbReference type="AlphaFoldDB" id="A0A4U2Z9N7"/>
<evidence type="ECO:0000256" key="6">
    <source>
        <dbReference type="ARBA" id="ARBA00024207"/>
    </source>
</evidence>
<dbReference type="PANTHER" id="PTHR34139">
    <property type="entry name" value="UPF0331 PROTEIN MJ0127"/>
    <property type="match status" value="1"/>
</dbReference>
<keyword evidence="4" id="KW-0547">Nucleotide-binding</keyword>
<name>A0A4U2Z9N7_9BACT</name>
<evidence type="ECO:0000256" key="1">
    <source>
        <dbReference type="ARBA" id="ARBA00022553"/>
    </source>
</evidence>
<dbReference type="InterPro" id="IPR008201">
    <property type="entry name" value="HepT-like"/>
</dbReference>
<evidence type="ECO:0000313" key="8">
    <source>
        <dbReference type="Proteomes" id="UP000309561"/>
    </source>
</evidence>
<evidence type="ECO:0000256" key="2">
    <source>
        <dbReference type="ARBA" id="ARBA00022649"/>
    </source>
</evidence>
<accession>A0A4U2Z9N7</accession>
<dbReference type="Pfam" id="PF01934">
    <property type="entry name" value="HepT-like"/>
    <property type="match status" value="1"/>
</dbReference>
<comment type="similarity">
    <text evidence="6">Belongs to the HepT RNase toxin family.</text>
</comment>
<protein>
    <submittedName>
        <fullName evidence="7">DUF86 domain-containing protein</fullName>
    </submittedName>
</protein>
<keyword evidence="5" id="KW-0378">Hydrolase</keyword>
<gene>
    <name evidence="7" type="ORF">FCU45_02780</name>
</gene>
<dbReference type="GO" id="GO:0004540">
    <property type="term" value="F:RNA nuclease activity"/>
    <property type="evidence" value="ECO:0007669"/>
    <property type="project" value="InterPro"/>
</dbReference>
<dbReference type="PANTHER" id="PTHR34139:SF1">
    <property type="entry name" value="RNASE MJ1380-RELATED"/>
    <property type="match status" value="1"/>
</dbReference>
<dbReference type="OrthoDB" id="9802833at2"/>
<keyword evidence="2" id="KW-1277">Toxin-antitoxin system</keyword>
<evidence type="ECO:0000313" key="7">
    <source>
        <dbReference type="EMBL" id="TKI70230.1"/>
    </source>
</evidence>
<dbReference type="GO" id="GO:0110001">
    <property type="term" value="C:toxin-antitoxin complex"/>
    <property type="evidence" value="ECO:0007669"/>
    <property type="project" value="InterPro"/>
</dbReference>
<dbReference type="Gene3D" id="1.20.120.580">
    <property type="entry name" value="bsu32300-like"/>
    <property type="match status" value="1"/>
</dbReference>
<evidence type="ECO:0000256" key="5">
    <source>
        <dbReference type="ARBA" id="ARBA00022801"/>
    </source>
</evidence>
<comment type="caution">
    <text evidence="7">The sequence shown here is derived from an EMBL/GenBank/DDBJ whole genome shotgun (WGS) entry which is preliminary data.</text>
</comment>
<evidence type="ECO:0000256" key="3">
    <source>
        <dbReference type="ARBA" id="ARBA00022722"/>
    </source>
</evidence>
<keyword evidence="1" id="KW-0597">Phosphoprotein</keyword>
<dbReference type="InterPro" id="IPR051813">
    <property type="entry name" value="HepT_RNase_toxin"/>
</dbReference>
<dbReference type="Proteomes" id="UP000309561">
    <property type="component" value="Unassembled WGS sequence"/>
</dbReference>
<keyword evidence="3" id="KW-0540">Nuclease</keyword>
<organism evidence="7 8">
    <name type="scientific">Sulfurimonas crateris</name>
    <dbReference type="NCBI Taxonomy" id="2574727"/>
    <lineage>
        <taxon>Bacteria</taxon>
        <taxon>Pseudomonadati</taxon>
        <taxon>Campylobacterota</taxon>
        <taxon>Epsilonproteobacteria</taxon>
        <taxon>Campylobacterales</taxon>
        <taxon>Sulfurimonadaceae</taxon>
        <taxon>Sulfurimonas</taxon>
    </lineage>
</organism>
<reference evidence="7 8" key="1">
    <citation type="submission" date="2019-04" db="EMBL/GenBank/DDBJ databases">
        <title>Sulfurimonas crateris sp. nov. a facultative anaerobic sulfur-oxidizing chemolithautotrophic bacterium isolated from a terrestrial mud vulcano.</title>
        <authorList>
            <person name="Ratnikova N.M."/>
            <person name="Slobodkin A.I."/>
            <person name="Merkel A.Y."/>
            <person name="Novikov A."/>
            <person name="Bonch-Osmolovskaya E.A."/>
            <person name="Slobodkina G.B."/>
        </authorList>
    </citation>
    <scope>NUCLEOTIDE SEQUENCE [LARGE SCALE GENOMIC DNA]</scope>
    <source>
        <strain evidence="7 8">SN118</strain>
    </source>
</reference>
<dbReference type="EMBL" id="SZPX01000002">
    <property type="protein sequence ID" value="TKI70230.1"/>
    <property type="molecule type" value="Genomic_DNA"/>
</dbReference>
<sequence length="115" mass="13642">MQSMSKIKFDLLSLIESIDKIQNYSQEFLNADDFYNDQKSFDASMMQLVVIGETITRLDESFKKTHQHIPWQKIKDFRNIIAHDYFGIDADEIWDIIQNKLIPLRSEIQILVDKM</sequence>
<proteinExistence type="inferred from homology"/>